<dbReference type="InterPro" id="IPR027962">
    <property type="entry name" value="ERICH3"/>
</dbReference>
<comment type="caution">
    <text evidence="3">The sequence shown here is derived from an EMBL/GenBank/DDBJ whole genome shotgun (WGS) entry which is preliminary data.</text>
</comment>
<dbReference type="PANTHER" id="PTHR23034">
    <property type="entry name" value="GLUTAMATE-RICH PROTEIN 3"/>
    <property type="match status" value="1"/>
</dbReference>
<sequence>MSHVHEGPLATYNSLTDPNLAGFFGNTRMRRHLRKNGLVNRRGEIISENQYRLNMARKEHKKHVKNLLAQAIVHKTLDLERYRQVEIKKKLEEIAKIEMVRRVRATRGRKGDEELLPYLTPRSHSRPQSGPSDASSSSYKRPKSAPGQPRHRVVSKTFSNDPYDEVIYMDNDGYPVEPPPASERYETKNTIRDSDIDTRHLYALDSEALHQYALRMSKAEKGRDGATSPYLISQYPVPPKSGRPSRSSSGRSRSGLKSPKSGSGRSSPRRSARMSGRPEYPAKRTQGSLMLHRQEPAMMHQGEIQTLCEITMKYHGPNLTLPRDQFDPTQEVSIEQQHCGGNTLPVFKERIQGGSTFSFVSRRHRGYPFSLTVYIDGRVDCRVSTCCEYKHAIGVKLGGKMGHFSLTGITGATPCYKCKLSVQAPPRSLKLKKGAAKKKKEPQGQEEVTVSGTPRTPITEKKQEKEGYIAGKSDDVEEDSSKGDNSLSSYTYKDKFKPHKSNRKRGSAENEAKDVKTKRKHSDSSSESVKDSLPNLMRIQEEKNAEEFVNVQGLDNSEQNLDLLASYGADKVDNNEKKSPEERDNEYDTFREIGDEVFSECTDKTKAEEIIEEEINNDFERDISIKEQLDKGNEVSDRDEMQHIWDKGHKTNKDSGGKRMKIKGDSVITVLDSNKATYKDDYEAEIKTEMSEEVIKEKKLSPTQDISGELDV</sequence>
<feature type="region of interest" description="Disordered" evidence="1">
    <location>
        <begin position="429"/>
        <end position="541"/>
    </location>
</feature>
<feature type="compositionally biased region" description="Basic and acidic residues" evidence="1">
    <location>
        <begin position="570"/>
        <end position="588"/>
    </location>
</feature>
<protein>
    <recommendedName>
        <fullName evidence="2">DUF4590 domain-containing protein</fullName>
    </recommendedName>
</protein>
<feature type="compositionally biased region" description="Basic residues" evidence="1">
    <location>
        <begin position="429"/>
        <end position="440"/>
    </location>
</feature>
<feature type="compositionally biased region" description="Basic and acidic residues" evidence="1">
    <location>
        <begin position="506"/>
        <end position="515"/>
    </location>
</feature>
<feature type="domain" description="DUF4590" evidence="2">
    <location>
        <begin position="323"/>
        <end position="423"/>
    </location>
</feature>
<feature type="compositionally biased region" description="Basic and acidic residues" evidence="1">
    <location>
        <begin position="628"/>
        <end position="657"/>
    </location>
</feature>
<dbReference type="AlphaFoldDB" id="A0A9D4BXX8"/>
<feature type="compositionally biased region" description="Polar residues" evidence="1">
    <location>
        <begin position="446"/>
        <end position="456"/>
    </location>
</feature>
<feature type="compositionally biased region" description="Low complexity" evidence="1">
    <location>
        <begin position="126"/>
        <end position="138"/>
    </location>
</feature>
<feature type="region of interest" description="Disordered" evidence="1">
    <location>
        <begin position="220"/>
        <end position="286"/>
    </location>
</feature>
<dbReference type="InterPro" id="IPR048257">
    <property type="entry name" value="DUF4590"/>
</dbReference>
<feature type="compositionally biased region" description="Basic and acidic residues" evidence="1">
    <location>
        <begin position="458"/>
        <end position="467"/>
    </location>
</feature>
<dbReference type="Pfam" id="PF15257">
    <property type="entry name" value="DUF4590"/>
    <property type="match status" value="1"/>
</dbReference>
<feature type="compositionally biased region" description="Basic and acidic residues" evidence="1">
    <location>
        <begin position="183"/>
        <end position="192"/>
    </location>
</feature>
<keyword evidence="4" id="KW-1185">Reference proteome</keyword>
<dbReference type="PANTHER" id="PTHR23034:SF2">
    <property type="entry name" value="GLUTAMATE-RICH PROTEIN 3"/>
    <property type="match status" value="1"/>
</dbReference>
<accession>A0A9D4BXX8</accession>
<feature type="region of interest" description="Disordered" evidence="1">
    <location>
        <begin position="692"/>
        <end position="712"/>
    </location>
</feature>
<feature type="region of interest" description="Disordered" evidence="1">
    <location>
        <begin position="628"/>
        <end position="660"/>
    </location>
</feature>
<evidence type="ECO:0000256" key="1">
    <source>
        <dbReference type="SAM" id="MobiDB-lite"/>
    </source>
</evidence>
<feature type="region of interest" description="Disordered" evidence="1">
    <location>
        <begin position="567"/>
        <end position="588"/>
    </location>
</feature>
<dbReference type="Proteomes" id="UP000828390">
    <property type="component" value="Unassembled WGS sequence"/>
</dbReference>
<gene>
    <name evidence="3" type="ORF">DPMN_072790</name>
</gene>
<evidence type="ECO:0000313" key="4">
    <source>
        <dbReference type="Proteomes" id="UP000828390"/>
    </source>
</evidence>
<organism evidence="3 4">
    <name type="scientific">Dreissena polymorpha</name>
    <name type="common">Zebra mussel</name>
    <name type="synonym">Mytilus polymorpha</name>
    <dbReference type="NCBI Taxonomy" id="45954"/>
    <lineage>
        <taxon>Eukaryota</taxon>
        <taxon>Metazoa</taxon>
        <taxon>Spiralia</taxon>
        <taxon>Lophotrochozoa</taxon>
        <taxon>Mollusca</taxon>
        <taxon>Bivalvia</taxon>
        <taxon>Autobranchia</taxon>
        <taxon>Heteroconchia</taxon>
        <taxon>Euheterodonta</taxon>
        <taxon>Imparidentia</taxon>
        <taxon>Neoheterodontei</taxon>
        <taxon>Myida</taxon>
        <taxon>Dreissenoidea</taxon>
        <taxon>Dreissenidae</taxon>
        <taxon>Dreissena</taxon>
    </lineage>
</organism>
<feature type="region of interest" description="Disordered" evidence="1">
    <location>
        <begin position="112"/>
        <end position="159"/>
    </location>
</feature>
<feature type="compositionally biased region" description="Low complexity" evidence="1">
    <location>
        <begin position="242"/>
        <end position="266"/>
    </location>
</feature>
<reference evidence="3" key="2">
    <citation type="submission" date="2020-11" db="EMBL/GenBank/DDBJ databases">
        <authorList>
            <person name="McCartney M.A."/>
            <person name="Auch B."/>
            <person name="Kono T."/>
            <person name="Mallez S."/>
            <person name="Becker A."/>
            <person name="Gohl D.M."/>
            <person name="Silverstein K.A.T."/>
            <person name="Koren S."/>
            <person name="Bechman K.B."/>
            <person name="Herman A."/>
            <person name="Abrahante J.E."/>
            <person name="Garbe J."/>
        </authorList>
    </citation>
    <scope>NUCLEOTIDE SEQUENCE</scope>
    <source>
        <strain evidence="3">Duluth1</strain>
        <tissue evidence="3">Whole animal</tissue>
    </source>
</reference>
<evidence type="ECO:0000259" key="2">
    <source>
        <dbReference type="Pfam" id="PF15257"/>
    </source>
</evidence>
<feature type="compositionally biased region" description="Basic residues" evidence="1">
    <location>
        <begin position="496"/>
        <end position="505"/>
    </location>
</feature>
<feature type="region of interest" description="Disordered" evidence="1">
    <location>
        <begin position="171"/>
        <end position="192"/>
    </location>
</feature>
<name>A0A9D4BXX8_DREPO</name>
<proteinExistence type="predicted"/>
<reference evidence="3" key="1">
    <citation type="journal article" date="2019" name="bioRxiv">
        <title>The Genome of the Zebra Mussel, Dreissena polymorpha: A Resource for Invasive Species Research.</title>
        <authorList>
            <person name="McCartney M.A."/>
            <person name="Auch B."/>
            <person name="Kono T."/>
            <person name="Mallez S."/>
            <person name="Zhang Y."/>
            <person name="Obille A."/>
            <person name="Becker A."/>
            <person name="Abrahante J.E."/>
            <person name="Garbe J."/>
            <person name="Badalamenti J.P."/>
            <person name="Herman A."/>
            <person name="Mangelson H."/>
            <person name="Liachko I."/>
            <person name="Sullivan S."/>
            <person name="Sone E.D."/>
            <person name="Koren S."/>
            <person name="Silverstein K.A.T."/>
            <person name="Beckman K.B."/>
            <person name="Gohl D.M."/>
        </authorList>
    </citation>
    <scope>NUCLEOTIDE SEQUENCE</scope>
    <source>
        <strain evidence="3">Duluth1</strain>
        <tissue evidence="3">Whole animal</tissue>
    </source>
</reference>
<evidence type="ECO:0000313" key="3">
    <source>
        <dbReference type="EMBL" id="KAH3713027.1"/>
    </source>
</evidence>
<dbReference type="EMBL" id="JAIWYP010000014">
    <property type="protein sequence ID" value="KAH3713027.1"/>
    <property type="molecule type" value="Genomic_DNA"/>
</dbReference>